<comment type="caution">
    <text evidence="1">The sequence shown here is derived from an EMBL/GenBank/DDBJ whole genome shotgun (WGS) entry which is preliminary data.</text>
</comment>
<dbReference type="Proteomes" id="UP000297910">
    <property type="component" value="Unassembled WGS sequence"/>
</dbReference>
<protein>
    <submittedName>
        <fullName evidence="1">Uncharacterized protein</fullName>
    </submittedName>
</protein>
<dbReference type="EMBL" id="PQXI01000228">
    <property type="protein sequence ID" value="TGO21279.1"/>
    <property type="molecule type" value="Genomic_DNA"/>
</dbReference>
<proteinExistence type="predicted"/>
<gene>
    <name evidence="1" type="ORF">BPAE_0229g00100</name>
</gene>
<sequence length="133" mass="15100">MDSRRGTSEGKEQKVKVAKVIFSIFLRNWNTLPSPLPYILSSKPTQTAFADIMGYGANLKRAYCATLVYSRSWRDCLIPWSNNVNMTDLLTRSSTRMNYDFYESGGRLASMRATAPSRNIAHCPRKDVRPSKV</sequence>
<organism evidence="1 2">
    <name type="scientific">Botrytis paeoniae</name>
    <dbReference type="NCBI Taxonomy" id="278948"/>
    <lineage>
        <taxon>Eukaryota</taxon>
        <taxon>Fungi</taxon>
        <taxon>Dikarya</taxon>
        <taxon>Ascomycota</taxon>
        <taxon>Pezizomycotina</taxon>
        <taxon>Leotiomycetes</taxon>
        <taxon>Helotiales</taxon>
        <taxon>Sclerotiniaceae</taxon>
        <taxon>Botrytis</taxon>
    </lineage>
</organism>
<evidence type="ECO:0000313" key="1">
    <source>
        <dbReference type="EMBL" id="TGO21279.1"/>
    </source>
</evidence>
<keyword evidence="2" id="KW-1185">Reference proteome</keyword>
<dbReference type="AlphaFoldDB" id="A0A4Z1FDB0"/>
<evidence type="ECO:0000313" key="2">
    <source>
        <dbReference type="Proteomes" id="UP000297910"/>
    </source>
</evidence>
<reference evidence="1 2" key="1">
    <citation type="submission" date="2017-12" db="EMBL/GenBank/DDBJ databases">
        <title>Comparative genomics of Botrytis spp.</title>
        <authorList>
            <person name="Valero-Jimenez C.A."/>
            <person name="Tapia P."/>
            <person name="Veloso J."/>
            <person name="Silva-Moreno E."/>
            <person name="Staats M."/>
            <person name="Valdes J.H."/>
            <person name="Van Kan J.A.L."/>
        </authorList>
    </citation>
    <scope>NUCLEOTIDE SEQUENCE [LARGE SCALE GENOMIC DNA]</scope>
    <source>
        <strain evidence="1 2">Bp0003</strain>
    </source>
</reference>
<name>A0A4Z1FDB0_9HELO</name>
<accession>A0A4Z1FDB0</accession>